<reference evidence="1 2" key="1">
    <citation type="submission" date="2016-09" db="EMBL/GenBank/DDBJ databases">
        <title>Extensive genetic diversity and differential bi-allelic expression allows diatom success in the polar Southern Ocean.</title>
        <authorList>
            <consortium name="DOE Joint Genome Institute"/>
            <person name="Mock T."/>
            <person name="Otillar R.P."/>
            <person name="Strauss J."/>
            <person name="Dupont C."/>
            <person name="Frickenhaus S."/>
            <person name="Maumus F."/>
            <person name="Mcmullan M."/>
            <person name="Sanges R."/>
            <person name="Schmutz J."/>
            <person name="Toseland A."/>
            <person name="Valas R."/>
            <person name="Veluchamy A."/>
            <person name="Ward B.J."/>
            <person name="Allen A."/>
            <person name="Barry K."/>
            <person name="Falciatore A."/>
            <person name="Ferrante M."/>
            <person name="Fortunato A.E."/>
            <person name="Gloeckner G."/>
            <person name="Gruber A."/>
            <person name="Hipkin R."/>
            <person name="Janech M."/>
            <person name="Kroth P."/>
            <person name="Leese F."/>
            <person name="Lindquist E."/>
            <person name="Lyon B.R."/>
            <person name="Martin J."/>
            <person name="Mayer C."/>
            <person name="Parker M."/>
            <person name="Quesneville H."/>
            <person name="Raymond J."/>
            <person name="Uhlig C."/>
            <person name="Valentin K.U."/>
            <person name="Worden A.Z."/>
            <person name="Armbrust E.V."/>
            <person name="Bowler C."/>
            <person name="Green B."/>
            <person name="Moulton V."/>
            <person name="Van Oosterhout C."/>
            <person name="Grigoriev I."/>
        </authorList>
    </citation>
    <scope>NUCLEOTIDE SEQUENCE [LARGE SCALE GENOMIC DNA]</scope>
    <source>
        <strain evidence="1 2">CCMP1102</strain>
    </source>
</reference>
<dbReference type="Proteomes" id="UP000095751">
    <property type="component" value="Unassembled WGS sequence"/>
</dbReference>
<evidence type="ECO:0000313" key="2">
    <source>
        <dbReference type="Proteomes" id="UP000095751"/>
    </source>
</evidence>
<dbReference type="KEGG" id="fcy:FRACYDRAFT_271032"/>
<organism evidence="1 2">
    <name type="scientific">Fragilariopsis cylindrus CCMP1102</name>
    <dbReference type="NCBI Taxonomy" id="635003"/>
    <lineage>
        <taxon>Eukaryota</taxon>
        <taxon>Sar</taxon>
        <taxon>Stramenopiles</taxon>
        <taxon>Ochrophyta</taxon>
        <taxon>Bacillariophyta</taxon>
        <taxon>Bacillariophyceae</taxon>
        <taxon>Bacillariophycidae</taxon>
        <taxon>Bacillariales</taxon>
        <taxon>Bacillariaceae</taxon>
        <taxon>Fragilariopsis</taxon>
    </lineage>
</organism>
<protein>
    <submittedName>
        <fullName evidence="1">Uncharacterized protein</fullName>
    </submittedName>
</protein>
<accession>A0A1E7EX90</accession>
<keyword evidence="2" id="KW-1185">Reference proteome</keyword>
<evidence type="ECO:0000313" key="1">
    <source>
        <dbReference type="EMBL" id="OEU10467.1"/>
    </source>
</evidence>
<dbReference type="InParanoid" id="A0A1E7EX90"/>
<sequence>MMRQDRRCREQRRCEYSSLINRSVPVDVGTTSPSSNGSNHNGTHVIYWIIFVDFVRATTANSSIE</sequence>
<proteinExistence type="predicted"/>
<name>A0A1E7EX90_9STRA</name>
<dbReference type="EMBL" id="KV784371">
    <property type="protein sequence ID" value="OEU10467.1"/>
    <property type="molecule type" value="Genomic_DNA"/>
</dbReference>
<gene>
    <name evidence="1" type="ORF">FRACYDRAFT_271032</name>
</gene>
<dbReference type="AlphaFoldDB" id="A0A1E7EX90"/>